<evidence type="ECO:0000259" key="2">
    <source>
        <dbReference type="Pfam" id="PF14714"/>
    </source>
</evidence>
<protein>
    <recommendedName>
        <fullName evidence="2">GTPase Der C-terminal KH-domain-like domain-containing protein</fullName>
    </recommendedName>
</protein>
<feature type="compositionally biased region" description="Low complexity" evidence="1">
    <location>
        <begin position="71"/>
        <end position="82"/>
    </location>
</feature>
<dbReference type="Gene3D" id="3.30.300.20">
    <property type="match status" value="1"/>
</dbReference>
<reference evidence="4" key="1">
    <citation type="journal article" date="2019" name="Gigascience">
        <title>De novo genome assembly of the endangered Acer yangbiense, a plant species with extremely small populations endemic to Yunnan Province, China.</title>
        <authorList>
            <person name="Yang J."/>
            <person name="Wariss H.M."/>
            <person name="Tao L."/>
            <person name="Zhang R."/>
            <person name="Yun Q."/>
            <person name="Hollingsworth P."/>
            <person name="Dao Z."/>
            <person name="Luo G."/>
            <person name="Guo H."/>
            <person name="Ma Y."/>
            <person name="Sun W."/>
        </authorList>
    </citation>
    <scope>NUCLEOTIDE SEQUENCE [LARGE SCALE GENOMIC DNA]</scope>
    <source>
        <strain evidence="4">cv. Malutang</strain>
    </source>
</reference>
<dbReference type="AlphaFoldDB" id="A0A5C7IA44"/>
<sequence>MSKNSWKDLSAQPKVKYFTQVKARPPTFVAFLSRKTELSDTDLWFLTKSLMEDLDLGGIPIRIMQRTVPRKSGNSNSKNSQSTHRMVERTLSDKRITLA</sequence>
<comment type="caution">
    <text evidence="3">The sequence shown here is derived from an EMBL/GenBank/DDBJ whole genome shotgun (WGS) entry which is preliminary data.</text>
</comment>
<dbReference type="InterPro" id="IPR032859">
    <property type="entry name" value="KH_dom-like"/>
</dbReference>
<dbReference type="EMBL" id="VAHF01000003">
    <property type="protein sequence ID" value="TXG66190.1"/>
    <property type="molecule type" value="Genomic_DNA"/>
</dbReference>
<feature type="region of interest" description="Disordered" evidence="1">
    <location>
        <begin position="66"/>
        <end position="99"/>
    </location>
</feature>
<dbReference type="InterPro" id="IPR015946">
    <property type="entry name" value="KH_dom-like_a/b"/>
</dbReference>
<dbReference type="PANTHER" id="PTHR43834">
    <property type="entry name" value="GTPASE DER"/>
    <property type="match status" value="1"/>
</dbReference>
<proteinExistence type="predicted"/>
<name>A0A5C7IA44_9ROSI</name>
<feature type="domain" description="GTPase Der C-terminal KH-domain-like" evidence="2">
    <location>
        <begin position="11"/>
        <end position="66"/>
    </location>
</feature>
<keyword evidence="4" id="KW-1185">Reference proteome</keyword>
<dbReference type="PANTHER" id="PTHR43834:SF6">
    <property type="entry name" value="GTPASE DER"/>
    <property type="match status" value="1"/>
</dbReference>
<dbReference type="Proteomes" id="UP000323000">
    <property type="component" value="Chromosome 3"/>
</dbReference>
<organism evidence="3 4">
    <name type="scientific">Acer yangbiense</name>
    <dbReference type="NCBI Taxonomy" id="1000413"/>
    <lineage>
        <taxon>Eukaryota</taxon>
        <taxon>Viridiplantae</taxon>
        <taxon>Streptophyta</taxon>
        <taxon>Embryophyta</taxon>
        <taxon>Tracheophyta</taxon>
        <taxon>Spermatophyta</taxon>
        <taxon>Magnoliopsida</taxon>
        <taxon>eudicotyledons</taxon>
        <taxon>Gunneridae</taxon>
        <taxon>Pentapetalae</taxon>
        <taxon>rosids</taxon>
        <taxon>malvids</taxon>
        <taxon>Sapindales</taxon>
        <taxon>Sapindaceae</taxon>
        <taxon>Hippocastanoideae</taxon>
        <taxon>Acereae</taxon>
        <taxon>Acer</taxon>
    </lineage>
</organism>
<accession>A0A5C7IA44</accession>
<gene>
    <name evidence="3" type="ORF">EZV62_007465</name>
</gene>
<evidence type="ECO:0000313" key="4">
    <source>
        <dbReference type="Proteomes" id="UP000323000"/>
    </source>
</evidence>
<evidence type="ECO:0000313" key="3">
    <source>
        <dbReference type="EMBL" id="TXG66190.1"/>
    </source>
</evidence>
<feature type="compositionally biased region" description="Basic and acidic residues" evidence="1">
    <location>
        <begin position="85"/>
        <end position="99"/>
    </location>
</feature>
<evidence type="ECO:0000256" key="1">
    <source>
        <dbReference type="SAM" id="MobiDB-lite"/>
    </source>
</evidence>
<dbReference type="Pfam" id="PF14714">
    <property type="entry name" value="KH_dom-like"/>
    <property type="match status" value="1"/>
</dbReference>
<dbReference type="OrthoDB" id="8954335at2759"/>